<gene>
    <name evidence="5" type="ORF">HETIRDRAFT_54196</name>
</gene>
<dbReference type="InParanoid" id="W4JQI6"/>
<dbReference type="SUPFAM" id="SSF56601">
    <property type="entry name" value="beta-lactamase/transpeptidase-like"/>
    <property type="match status" value="1"/>
</dbReference>
<dbReference type="EMBL" id="KI925465">
    <property type="protein sequence ID" value="ETW75817.1"/>
    <property type="molecule type" value="Genomic_DNA"/>
</dbReference>
<name>W4JQI6_HETIT</name>
<dbReference type="Gene3D" id="3.40.710.10">
    <property type="entry name" value="DD-peptidase/beta-lactamase superfamily"/>
    <property type="match status" value="1"/>
</dbReference>
<comment type="similarity">
    <text evidence="1">Belongs to the peptidase S12 family.</text>
</comment>
<dbReference type="KEGG" id="hir:HETIRDRAFT_54196"/>
<feature type="signal peptide" evidence="3">
    <location>
        <begin position="1"/>
        <end position="21"/>
    </location>
</feature>
<dbReference type="STRING" id="747525.W4JQI6"/>
<dbReference type="Proteomes" id="UP000030671">
    <property type="component" value="Unassembled WGS sequence"/>
</dbReference>
<dbReference type="InterPro" id="IPR012338">
    <property type="entry name" value="Beta-lactam/transpept-like"/>
</dbReference>
<evidence type="ECO:0000259" key="4">
    <source>
        <dbReference type="Pfam" id="PF00144"/>
    </source>
</evidence>
<dbReference type="OrthoDB" id="5946976at2759"/>
<dbReference type="Pfam" id="PF00144">
    <property type="entry name" value="Beta-lactamase"/>
    <property type="match status" value="1"/>
</dbReference>
<dbReference type="PANTHER" id="PTHR46825">
    <property type="entry name" value="D-ALANYL-D-ALANINE-CARBOXYPEPTIDASE/ENDOPEPTIDASE AMPH"/>
    <property type="match status" value="1"/>
</dbReference>
<evidence type="ECO:0000313" key="6">
    <source>
        <dbReference type="Proteomes" id="UP000030671"/>
    </source>
</evidence>
<evidence type="ECO:0000256" key="1">
    <source>
        <dbReference type="ARBA" id="ARBA00038215"/>
    </source>
</evidence>
<dbReference type="InterPro" id="IPR001466">
    <property type="entry name" value="Beta-lactam-related"/>
</dbReference>
<feature type="compositionally biased region" description="Polar residues" evidence="2">
    <location>
        <begin position="429"/>
        <end position="452"/>
    </location>
</feature>
<reference evidence="5 6" key="1">
    <citation type="journal article" date="2012" name="New Phytol.">
        <title>Insight into trade-off between wood decay and parasitism from the genome of a fungal forest pathogen.</title>
        <authorList>
            <person name="Olson A."/>
            <person name="Aerts A."/>
            <person name="Asiegbu F."/>
            <person name="Belbahri L."/>
            <person name="Bouzid O."/>
            <person name="Broberg A."/>
            <person name="Canback B."/>
            <person name="Coutinho P.M."/>
            <person name="Cullen D."/>
            <person name="Dalman K."/>
            <person name="Deflorio G."/>
            <person name="van Diepen L.T."/>
            <person name="Dunand C."/>
            <person name="Duplessis S."/>
            <person name="Durling M."/>
            <person name="Gonthier P."/>
            <person name="Grimwood J."/>
            <person name="Fossdal C.G."/>
            <person name="Hansson D."/>
            <person name="Henrissat B."/>
            <person name="Hietala A."/>
            <person name="Himmelstrand K."/>
            <person name="Hoffmeister D."/>
            <person name="Hogberg N."/>
            <person name="James T.Y."/>
            <person name="Karlsson M."/>
            <person name="Kohler A."/>
            <person name="Kues U."/>
            <person name="Lee Y.H."/>
            <person name="Lin Y.C."/>
            <person name="Lind M."/>
            <person name="Lindquist E."/>
            <person name="Lombard V."/>
            <person name="Lucas S."/>
            <person name="Lunden K."/>
            <person name="Morin E."/>
            <person name="Murat C."/>
            <person name="Park J."/>
            <person name="Raffaello T."/>
            <person name="Rouze P."/>
            <person name="Salamov A."/>
            <person name="Schmutz J."/>
            <person name="Solheim H."/>
            <person name="Stahlberg J."/>
            <person name="Velez H."/>
            <person name="de Vries R.P."/>
            <person name="Wiebenga A."/>
            <person name="Woodward S."/>
            <person name="Yakovlev I."/>
            <person name="Garbelotto M."/>
            <person name="Martin F."/>
            <person name="Grigoriev I.V."/>
            <person name="Stenlid J."/>
        </authorList>
    </citation>
    <scope>NUCLEOTIDE SEQUENCE [LARGE SCALE GENOMIC DNA]</scope>
    <source>
        <strain evidence="5 6">TC 32-1</strain>
    </source>
</reference>
<dbReference type="InterPro" id="IPR050491">
    <property type="entry name" value="AmpC-like"/>
</dbReference>
<dbReference type="PANTHER" id="PTHR46825:SF15">
    <property type="entry name" value="BETA-LACTAMASE-RELATED DOMAIN-CONTAINING PROTEIN"/>
    <property type="match status" value="1"/>
</dbReference>
<dbReference type="AlphaFoldDB" id="W4JQI6"/>
<dbReference type="RefSeq" id="XP_009551875.1">
    <property type="nucleotide sequence ID" value="XM_009553580.1"/>
</dbReference>
<dbReference type="HOGENOM" id="CLU_020027_14_0_1"/>
<protein>
    <submittedName>
        <fullName evidence="5">Metallo peptidase M56</fullName>
    </submittedName>
</protein>
<keyword evidence="3" id="KW-0732">Signal</keyword>
<proteinExistence type="inferred from homology"/>
<dbReference type="eggNOG" id="ENOG502S0EY">
    <property type="taxonomic scope" value="Eukaryota"/>
</dbReference>
<keyword evidence="6" id="KW-1185">Reference proteome</keyword>
<accession>W4JQI6</accession>
<organism evidence="5 6">
    <name type="scientific">Heterobasidion irregulare (strain TC 32-1)</name>
    <dbReference type="NCBI Taxonomy" id="747525"/>
    <lineage>
        <taxon>Eukaryota</taxon>
        <taxon>Fungi</taxon>
        <taxon>Dikarya</taxon>
        <taxon>Basidiomycota</taxon>
        <taxon>Agaricomycotina</taxon>
        <taxon>Agaricomycetes</taxon>
        <taxon>Russulales</taxon>
        <taxon>Bondarzewiaceae</taxon>
        <taxon>Heterobasidion</taxon>
        <taxon>Heterobasidion annosum species complex</taxon>
    </lineage>
</organism>
<evidence type="ECO:0000313" key="5">
    <source>
        <dbReference type="EMBL" id="ETW75817.1"/>
    </source>
</evidence>
<feature type="chain" id="PRO_5004843834" evidence="3">
    <location>
        <begin position="22"/>
        <end position="607"/>
    </location>
</feature>
<evidence type="ECO:0000256" key="3">
    <source>
        <dbReference type="SAM" id="SignalP"/>
    </source>
</evidence>
<feature type="region of interest" description="Disordered" evidence="2">
    <location>
        <begin position="425"/>
        <end position="452"/>
    </location>
</feature>
<sequence>MLQKGLSFGILGLAWLVTCFATNSNSLQHGSDQLVFTSGAFSDAHSDVVITPDFSTYVEELLKKEGVPGYALGVIHAGRSEYGMFGNRTEDGEPVDVDTLFDLASCSKAFLAASMGILMDDYAHNRNSTPLPTDLATFDWDTKVKDLLPNEWNLMEKWANEKASVKDMLSHMSGMPRLVLTKGSGAFRHDLSYGRNDTLDDIVTNLQHLRPAFELRERWSYNNQMYMVGAYIVTKYTNDSYTTFASNRIFKPLNMTSTTFSPNKAFASGKLTQMWTGFGRRIPFWFTEENVELNAGAGGVISSVADLDKWVRTMLNAGVNPSTNATVIPHAAFDAVTTAHAVSVGKSPSPDESIEGYGMGWFRQSYLGREVISHDGSIPGISTRIAFLPSDGLGIITLANADNKAKVNGEVVKKAIREALGLHGKKSMNKSQAASSTKHGNHVRSQNNPSTALSLPIANYPGTYTSKGYGTFTLCDASASGKISSYCAQVLSDFNAVDSVTTTPRNTSHQLFAAWSRLWSSHIRLVHSGGDRFNISPTSLFPDGYGRNRSAFEKTEPFNSAMAEFVVKDGGVVGFGWVGTVDDTPITKRQRQGGGVQSEADVWFDKI</sequence>
<evidence type="ECO:0000256" key="2">
    <source>
        <dbReference type="SAM" id="MobiDB-lite"/>
    </source>
</evidence>
<dbReference type="GeneID" id="20678291"/>
<feature type="domain" description="Beta-lactamase-related" evidence="4">
    <location>
        <begin position="55"/>
        <end position="405"/>
    </location>
</feature>